<organism evidence="2 3">
    <name type="scientific">Pseudidiomarina marina</name>
    <dbReference type="NCBI Taxonomy" id="502366"/>
    <lineage>
        <taxon>Bacteria</taxon>
        <taxon>Pseudomonadati</taxon>
        <taxon>Pseudomonadota</taxon>
        <taxon>Gammaproteobacteria</taxon>
        <taxon>Alteromonadales</taxon>
        <taxon>Idiomarinaceae</taxon>
        <taxon>Pseudidiomarina</taxon>
    </lineage>
</organism>
<gene>
    <name evidence="2" type="ORF">CWI76_03925</name>
</gene>
<dbReference type="AlphaFoldDB" id="A0A432YKB1"/>
<proteinExistence type="predicted"/>
<name>A0A432YKB1_9GAMM</name>
<dbReference type="RefSeq" id="WP_126759041.1">
    <property type="nucleotide sequence ID" value="NZ_PIPZ01000001.1"/>
</dbReference>
<sequence>MIFQVKWQQLAKHMTKHLFVVLSISFTLLMIIRWFSLSFDVVQTFEHIAINQIPLVYFVIFLFSAFFGISLSYLLKCAYVEIVGDEISGRNYWLLKRQFPLNDIVKAYPFSSNGMPVVVVDAGKKGEIFIPVHIENSELLFGILDKYT</sequence>
<comment type="caution">
    <text evidence="2">The sequence shown here is derived from an EMBL/GenBank/DDBJ whole genome shotgun (WGS) entry which is preliminary data.</text>
</comment>
<evidence type="ECO:0000313" key="2">
    <source>
        <dbReference type="EMBL" id="RUO61417.1"/>
    </source>
</evidence>
<reference evidence="3" key="1">
    <citation type="journal article" date="2018" name="Front. Microbiol.">
        <title>Genome-Based Analysis Reveals the Taxonomy and Diversity of the Family Idiomarinaceae.</title>
        <authorList>
            <person name="Liu Y."/>
            <person name="Lai Q."/>
            <person name="Shao Z."/>
        </authorList>
    </citation>
    <scope>NUCLEOTIDE SEQUENCE [LARGE SCALE GENOMIC DNA]</scope>
    <source>
        <strain evidence="3">PIM1</strain>
    </source>
</reference>
<keyword evidence="1" id="KW-0812">Transmembrane</keyword>
<dbReference type="EMBL" id="PIPZ01000001">
    <property type="protein sequence ID" value="RUO61417.1"/>
    <property type="molecule type" value="Genomic_DNA"/>
</dbReference>
<accession>A0A432YKB1</accession>
<evidence type="ECO:0000313" key="3">
    <source>
        <dbReference type="Proteomes" id="UP000288127"/>
    </source>
</evidence>
<keyword evidence="1" id="KW-1133">Transmembrane helix</keyword>
<evidence type="ECO:0000256" key="1">
    <source>
        <dbReference type="SAM" id="Phobius"/>
    </source>
</evidence>
<dbReference type="OrthoDB" id="6402506at2"/>
<dbReference type="Proteomes" id="UP000288127">
    <property type="component" value="Unassembled WGS sequence"/>
</dbReference>
<feature type="transmembrane region" description="Helical" evidence="1">
    <location>
        <begin position="18"/>
        <end position="35"/>
    </location>
</feature>
<keyword evidence="1" id="KW-0472">Membrane</keyword>
<feature type="transmembrane region" description="Helical" evidence="1">
    <location>
        <begin position="55"/>
        <end position="75"/>
    </location>
</feature>
<protein>
    <submittedName>
        <fullName evidence="2">Uncharacterized protein</fullName>
    </submittedName>
</protein>
<keyword evidence="3" id="KW-1185">Reference proteome</keyword>